<accession>A0ABR3AID5</accession>
<gene>
    <name evidence="1" type="ORF">J3Q64DRAFT_1779071</name>
</gene>
<reference evidence="1 2" key="1">
    <citation type="submission" date="2024-04" db="EMBL/GenBank/DDBJ databases">
        <title>Symmetric and asymmetric DNA N6-adenine methylation regulates different biological responses in Mucorales.</title>
        <authorList>
            <consortium name="Lawrence Berkeley National Laboratory"/>
            <person name="Lax C."/>
            <person name="Mondo S.J."/>
            <person name="Osorio-Concepcion M."/>
            <person name="Muszewska A."/>
            <person name="Corrochano-Luque M."/>
            <person name="Gutierrez G."/>
            <person name="Riley R."/>
            <person name="Lipzen A."/>
            <person name="Guo J."/>
            <person name="Hundley H."/>
            <person name="Amirebrahimi M."/>
            <person name="Ng V."/>
            <person name="Lorenzo-Gutierrez D."/>
            <person name="Binder U."/>
            <person name="Yang J."/>
            <person name="Song Y."/>
            <person name="Canovas D."/>
            <person name="Navarro E."/>
            <person name="Freitag M."/>
            <person name="Gabaldon T."/>
            <person name="Grigoriev I.V."/>
            <person name="Corrochano L.M."/>
            <person name="Nicolas F.E."/>
            <person name="Garre V."/>
        </authorList>
    </citation>
    <scope>NUCLEOTIDE SEQUENCE [LARGE SCALE GENOMIC DNA]</scope>
    <source>
        <strain evidence="1 2">L51</strain>
    </source>
</reference>
<comment type="caution">
    <text evidence="1">The sequence shown here is derived from an EMBL/GenBank/DDBJ whole genome shotgun (WGS) entry which is preliminary data.</text>
</comment>
<protein>
    <recommendedName>
        <fullName evidence="3">Secreted protein</fullName>
    </recommendedName>
</protein>
<organism evidence="1 2">
    <name type="scientific">Phycomyces blakesleeanus</name>
    <dbReference type="NCBI Taxonomy" id="4837"/>
    <lineage>
        <taxon>Eukaryota</taxon>
        <taxon>Fungi</taxon>
        <taxon>Fungi incertae sedis</taxon>
        <taxon>Mucoromycota</taxon>
        <taxon>Mucoromycotina</taxon>
        <taxon>Mucoromycetes</taxon>
        <taxon>Mucorales</taxon>
        <taxon>Phycomycetaceae</taxon>
        <taxon>Phycomyces</taxon>
    </lineage>
</organism>
<dbReference type="EMBL" id="JBCLYO010000045">
    <property type="protein sequence ID" value="KAL0074203.1"/>
    <property type="molecule type" value="Genomic_DNA"/>
</dbReference>
<evidence type="ECO:0000313" key="1">
    <source>
        <dbReference type="EMBL" id="KAL0074203.1"/>
    </source>
</evidence>
<evidence type="ECO:0000313" key="2">
    <source>
        <dbReference type="Proteomes" id="UP001448207"/>
    </source>
</evidence>
<dbReference type="Proteomes" id="UP001448207">
    <property type="component" value="Unassembled WGS sequence"/>
</dbReference>
<name>A0ABR3AID5_PHYBL</name>
<keyword evidence="2" id="KW-1185">Reference proteome</keyword>
<proteinExistence type="predicted"/>
<evidence type="ECO:0008006" key="3">
    <source>
        <dbReference type="Google" id="ProtNLM"/>
    </source>
</evidence>
<sequence length="77" mass="9302">MCRVVQYYLNVYKRFHVLPILFIVYASKTEPKAERPFRIYPEQALPLRNTLLSLCNWLLHTDRTEYQYFSLIAFIDA</sequence>